<protein>
    <submittedName>
        <fullName evidence="2">Uncharacterized protein</fullName>
    </submittedName>
</protein>
<keyword evidence="3" id="KW-1185">Reference proteome</keyword>
<feature type="region of interest" description="Disordered" evidence="1">
    <location>
        <begin position="1"/>
        <end position="51"/>
    </location>
</feature>
<evidence type="ECO:0000313" key="3">
    <source>
        <dbReference type="Proteomes" id="UP000585474"/>
    </source>
</evidence>
<evidence type="ECO:0000313" key="2">
    <source>
        <dbReference type="EMBL" id="GFZ01416.1"/>
    </source>
</evidence>
<dbReference type="AlphaFoldDB" id="A0A7J0FRT0"/>
<reference evidence="2 3" key="1">
    <citation type="submission" date="2019-07" db="EMBL/GenBank/DDBJ databases">
        <title>De Novo Assembly of kiwifruit Actinidia rufa.</title>
        <authorList>
            <person name="Sugita-Konishi S."/>
            <person name="Sato K."/>
            <person name="Mori E."/>
            <person name="Abe Y."/>
            <person name="Kisaki G."/>
            <person name="Hamano K."/>
            <person name="Suezawa K."/>
            <person name="Otani M."/>
            <person name="Fukuda T."/>
            <person name="Manabe T."/>
            <person name="Gomi K."/>
            <person name="Tabuchi M."/>
            <person name="Akimitsu K."/>
            <person name="Kataoka I."/>
        </authorList>
    </citation>
    <scope>NUCLEOTIDE SEQUENCE [LARGE SCALE GENOMIC DNA]</scope>
    <source>
        <strain evidence="3">cv. Fuchu</strain>
    </source>
</reference>
<proteinExistence type="predicted"/>
<feature type="compositionally biased region" description="Low complexity" evidence="1">
    <location>
        <begin position="11"/>
        <end position="33"/>
    </location>
</feature>
<evidence type="ECO:0000256" key="1">
    <source>
        <dbReference type="SAM" id="MobiDB-lite"/>
    </source>
</evidence>
<gene>
    <name evidence="2" type="ORF">Acr_15g0000250</name>
</gene>
<dbReference type="Proteomes" id="UP000585474">
    <property type="component" value="Unassembled WGS sequence"/>
</dbReference>
<organism evidence="2 3">
    <name type="scientific">Actinidia rufa</name>
    <dbReference type="NCBI Taxonomy" id="165716"/>
    <lineage>
        <taxon>Eukaryota</taxon>
        <taxon>Viridiplantae</taxon>
        <taxon>Streptophyta</taxon>
        <taxon>Embryophyta</taxon>
        <taxon>Tracheophyta</taxon>
        <taxon>Spermatophyta</taxon>
        <taxon>Magnoliopsida</taxon>
        <taxon>eudicotyledons</taxon>
        <taxon>Gunneridae</taxon>
        <taxon>Pentapetalae</taxon>
        <taxon>asterids</taxon>
        <taxon>Ericales</taxon>
        <taxon>Actinidiaceae</taxon>
        <taxon>Actinidia</taxon>
    </lineage>
</organism>
<name>A0A7J0FRT0_9ERIC</name>
<dbReference type="EMBL" id="BJWL01000015">
    <property type="protein sequence ID" value="GFZ01416.1"/>
    <property type="molecule type" value="Genomic_DNA"/>
</dbReference>
<accession>A0A7J0FRT0</accession>
<comment type="caution">
    <text evidence="2">The sequence shown here is derived from an EMBL/GenBank/DDBJ whole genome shotgun (WGS) entry which is preliminary data.</text>
</comment>
<sequence>MCTQRGTGSMAQNSIAEAASAAQSPPAAPTGQAYNYPSHGPPAYGSPPSNLVGPAPPVDYAYGINYSY</sequence>
<feature type="compositionally biased region" description="Polar residues" evidence="1">
    <location>
        <begin position="1"/>
        <end position="10"/>
    </location>
</feature>